<accession>A0A160TAI2</accession>
<protein>
    <submittedName>
        <fullName evidence="2">Uncharacterized protein</fullName>
    </submittedName>
</protein>
<organism evidence="2 3">
    <name type="scientific">Candidatus Promineifilum breve</name>
    <dbReference type="NCBI Taxonomy" id="1806508"/>
    <lineage>
        <taxon>Bacteria</taxon>
        <taxon>Bacillati</taxon>
        <taxon>Chloroflexota</taxon>
        <taxon>Ardenticatenia</taxon>
        <taxon>Candidatus Promineifilales</taxon>
        <taxon>Candidatus Promineifilaceae</taxon>
        <taxon>Candidatus Promineifilum</taxon>
    </lineage>
</organism>
<keyword evidence="3" id="KW-1185">Reference proteome</keyword>
<dbReference type="AlphaFoldDB" id="A0A160TAI2"/>
<evidence type="ECO:0000313" key="2">
    <source>
        <dbReference type="EMBL" id="CUS06110.1"/>
    </source>
</evidence>
<dbReference type="KEGG" id="pbf:CFX0092_B0576"/>
<evidence type="ECO:0000313" key="3">
    <source>
        <dbReference type="Proteomes" id="UP000215027"/>
    </source>
</evidence>
<sequence length="77" mass="8382">MAGHRRAGGHCAGLAGRRHERREAGTWVAPLCAPIQPVILLIGSALIFASGGRLMLLTPNPYISRRPQDRLIRYPIG</sequence>
<name>A0A160TAI2_9CHLR</name>
<feature type="transmembrane region" description="Helical" evidence="1">
    <location>
        <begin position="35"/>
        <end position="56"/>
    </location>
</feature>
<keyword evidence="1" id="KW-0472">Membrane</keyword>
<keyword evidence="1" id="KW-0812">Transmembrane</keyword>
<proteinExistence type="predicted"/>
<evidence type="ECO:0000256" key="1">
    <source>
        <dbReference type="SAM" id="Phobius"/>
    </source>
</evidence>
<keyword evidence="1" id="KW-1133">Transmembrane helix</keyword>
<reference evidence="2" key="1">
    <citation type="submission" date="2016-01" db="EMBL/GenBank/DDBJ databases">
        <authorList>
            <person name="Mcilroy J.S."/>
            <person name="Karst M S."/>
            <person name="Albertsen M."/>
        </authorList>
    </citation>
    <scope>NUCLEOTIDE SEQUENCE</scope>
    <source>
        <strain evidence="2">Cfx-K</strain>
    </source>
</reference>
<dbReference type="EMBL" id="LN890656">
    <property type="protein sequence ID" value="CUS06110.1"/>
    <property type="molecule type" value="Genomic_DNA"/>
</dbReference>
<gene>
    <name evidence="2" type="ORF">CFX0092_B0576</name>
</gene>
<dbReference type="Proteomes" id="UP000215027">
    <property type="component" value="Chromosome II"/>
</dbReference>